<evidence type="ECO:0000256" key="1">
    <source>
        <dbReference type="SAM" id="SignalP"/>
    </source>
</evidence>
<reference evidence="3 4" key="1">
    <citation type="submission" date="2014-02" db="EMBL/GenBank/DDBJ databases">
        <title>Vibrio fortis Dalian14 Genome Sequencing.</title>
        <authorList>
            <person name="Wang Y."/>
            <person name="Song L."/>
            <person name="Liu G."/>
            <person name="Ding J."/>
        </authorList>
    </citation>
    <scope>NUCLEOTIDE SEQUENCE [LARGE SCALE GENOMIC DNA]</scope>
    <source>
        <strain evidence="3 4">Dalian14</strain>
    </source>
</reference>
<dbReference type="GO" id="GO:0030572">
    <property type="term" value="F:phosphatidyltransferase activity"/>
    <property type="evidence" value="ECO:0007669"/>
    <property type="project" value="UniProtKB-ARBA"/>
</dbReference>
<feature type="signal peptide" evidence="1">
    <location>
        <begin position="1"/>
        <end position="22"/>
    </location>
</feature>
<dbReference type="CDD" id="cd09113">
    <property type="entry name" value="PLDc_ymdC_like_2"/>
    <property type="match status" value="1"/>
</dbReference>
<dbReference type="EMBL" id="JFFR01000027">
    <property type="protein sequence ID" value="KDN27461.1"/>
    <property type="molecule type" value="Genomic_DNA"/>
</dbReference>
<feature type="domain" description="PLD phosphodiesterase" evidence="2">
    <location>
        <begin position="380"/>
        <end position="407"/>
    </location>
</feature>
<accession>A0A066UJ46</accession>
<protein>
    <submittedName>
        <fullName evidence="3">Phospholipase D-family protein</fullName>
    </submittedName>
</protein>
<dbReference type="PROSITE" id="PS50035">
    <property type="entry name" value="PLD"/>
    <property type="match status" value="2"/>
</dbReference>
<dbReference type="InterPro" id="IPR001736">
    <property type="entry name" value="PLipase_D/transphosphatidylase"/>
</dbReference>
<feature type="chain" id="PRO_5001627268" evidence="1">
    <location>
        <begin position="23"/>
        <end position="485"/>
    </location>
</feature>
<dbReference type="SMART" id="SM00155">
    <property type="entry name" value="PLDc"/>
    <property type="match status" value="2"/>
</dbReference>
<dbReference type="PANTHER" id="PTHR21248:SF12">
    <property type="entry name" value="CARDIOLIPIN SYNTHASE C"/>
    <property type="match status" value="1"/>
</dbReference>
<dbReference type="Pfam" id="PF13091">
    <property type="entry name" value="PLDc_2"/>
    <property type="match status" value="2"/>
</dbReference>
<dbReference type="SUPFAM" id="SSF56024">
    <property type="entry name" value="Phospholipase D/nuclease"/>
    <property type="match status" value="2"/>
</dbReference>
<dbReference type="GO" id="GO:0032049">
    <property type="term" value="P:cardiolipin biosynthetic process"/>
    <property type="evidence" value="ECO:0007669"/>
    <property type="project" value="UniProtKB-ARBA"/>
</dbReference>
<evidence type="ECO:0000313" key="3">
    <source>
        <dbReference type="EMBL" id="KDN27461.1"/>
    </source>
</evidence>
<organism evidence="3 4">
    <name type="scientific">Vibrio fortis</name>
    <dbReference type="NCBI Taxonomy" id="212667"/>
    <lineage>
        <taxon>Bacteria</taxon>
        <taxon>Pseudomonadati</taxon>
        <taxon>Pseudomonadota</taxon>
        <taxon>Gammaproteobacteria</taxon>
        <taxon>Vibrionales</taxon>
        <taxon>Vibrionaceae</taxon>
        <taxon>Vibrio</taxon>
    </lineage>
</organism>
<keyword evidence="4" id="KW-1185">Reference proteome</keyword>
<dbReference type="Proteomes" id="UP000027219">
    <property type="component" value="Unassembled WGS sequence"/>
</dbReference>
<evidence type="ECO:0000313" key="4">
    <source>
        <dbReference type="Proteomes" id="UP000027219"/>
    </source>
</evidence>
<dbReference type="PANTHER" id="PTHR21248">
    <property type="entry name" value="CARDIOLIPIN SYNTHASE"/>
    <property type="match status" value="1"/>
</dbReference>
<evidence type="ECO:0000259" key="2">
    <source>
        <dbReference type="PROSITE" id="PS50035"/>
    </source>
</evidence>
<dbReference type="PROSITE" id="PS51257">
    <property type="entry name" value="PROKAR_LIPOPROTEIN"/>
    <property type="match status" value="1"/>
</dbReference>
<comment type="caution">
    <text evidence="3">The sequence shown here is derived from an EMBL/GenBank/DDBJ whole genome shotgun (WGS) entry which is preliminary data.</text>
</comment>
<name>A0A066UJ46_9VIBR</name>
<dbReference type="InterPro" id="IPR025202">
    <property type="entry name" value="PLD-like_dom"/>
</dbReference>
<gene>
    <name evidence="3" type="ORF">VFDL14_21505</name>
</gene>
<feature type="domain" description="PLD phosphodiesterase" evidence="2">
    <location>
        <begin position="152"/>
        <end position="179"/>
    </location>
</feature>
<proteinExistence type="predicted"/>
<sequence>MMIKFLRSTIVLVLALVTLGCAQPYPEVPNDFENNWVSKSYTAQAFVLPTADDAFAQRIKLVRNATDYIEITYFSWDKDVLGLMLLNELKTAAENGVKVRIVIDDLLVFNEKWLAGVASQENIEIRIFNPFNSRSAGWLGRAVDFSVHQKQLDNRLHQKYFNVDGQQMILGGRNIGDSYFGYSNKANFFDMDVIFSGEVINVFENKYEELWQHQLTIPIHDVISDSSAKKIKSFEKQYQKIKPAGEERIRHIEEKVASLSTPKYLNVSAIPVFDELDKTESHFPYLRIRGEQFISDYVSNAKTAIISTPYLLPTDGEFSVIDQLLAAGADVTIITNSSASNDSGFVPAYYEEHRKTLLAKGVKILEYKDNAKHDDHYYDVNTNYHNKTIIIDDKITFVGSSNFDPRSDFLNMELGTFVKSEAFAQQVKKYLFKHQSEIYWRVSMDDEGGITWSDSHTSHSDEPNYSHWHHLPNRIFKHMNGESEL</sequence>
<dbReference type="STRING" id="212667.VFDL14_21505"/>
<dbReference type="CDD" id="cd09111">
    <property type="entry name" value="PLDc_ymdC_like_1"/>
    <property type="match status" value="1"/>
</dbReference>
<keyword evidence="1" id="KW-0732">Signal</keyword>
<dbReference type="AlphaFoldDB" id="A0A066UJ46"/>
<dbReference type="Gene3D" id="3.30.870.10">
    <property type="entry name" value="Endonuclease Chain A"/>
    <property type="match status" value="2"/>
</dbReference>